<dbReference type="InterPro" id="IPR036390">
    <property type="entry name" value="WH_DNA-bd_sf"/>
</dbReference>
<evidence type="ECO:0000313" key="3">
    <source>
        <dbReference type="Proteomes" id="UP000528945"/>
    </source>
</evidence>
<sequence>MTMSAQAAAASGHDTARSSRPPNALQQEIAGKCIDRHDAELIEKAESLARERRARARDTGAHSRFLMGPAWSLLLALFISRIANVEPAVTAVSYEVELPISTCLRWLRQLEDAGLVTSRIDVRDARVRRVALTKEADILVRRHLERT</sequence>
<name>A0AAW3TYH3_9SPHN</name>
<accession>A0AAW3TYH3</accession>
<proteinExistence type="predicted"/>
<dbReference type="EMBL" id="JACIDB010000010">
    <property type="protein sequence ID" value="MBB3877024.1"/>
    <property type="molecule type" value="Genomic_DNA"/>
</dbReference>
<dbReference type="InterPro" id="IPR036388">
    <property type="entry name" value="WH-like_DNA-bd_sf"/>
</dbReference>
<gene>
    <name evidence="2" type="ORF">GGR47_003292</name>
</gene>
<dbReference type="AlphaFoldDB" id="A0AAW3TYH3"/>
<dbReference type="Gene3D" id="1.10.10.10">
    <property type="entry name" value="Winged helix-like DNA-binding domain superfamily/Winged helix DNA-binding domain"/>
    <property type="match status" value="1"/>
</dbReference>
<dbReference type="GO" id="GO:0003677">
    <property type="term" value="F:DNA binding"/>
    <property type="evidence" value="ECO:0007669"/>
    <property type="project" value="UniProtKB-KW"/>
</dbReference>
<keyword evidence="3" id="KW-1185">Reference proteome</keyword>
<evidence type="ECO:0000256" key="1">
    <source>
        <dbReference type="SAM" id="MobiDB-lite"/>
    </source>
</evidence>
<evidence type="ECO:0000313" key="2">
    <source>
        <dbReference type="EMBL" id="MBB3877024.1"/>
    </source>
</evidence>
<dbReference type="RefSeq" id="WP_147036016.1">
    <property type="nucleotide sequence ID" value="NZ_JACIDB010000010.1"/>
</dbReference>
<reference evidence="2 3" key="1">
    <citation type="submission" date="2020-08" db="EMBL/GenBank/DDBJ databases">
        <title>Genomic Encyclopedia of Type Strains, Phase IV (KMG-IV): sequencing the most valuable type-strain genomes for metagenomic binning, comparative biology and taxonomic classification.</title>
        <authorList>
            <person name="Goeker M."/>
        </authorList>
    </citation>
    <scope>NUCLEOTIDE SEQUENCE [LARGE SCALE GENOMIC DNA]</scope>
    <source>
        <strain evidence="2 3">DSM 15581</strain>
    </source>
</reference>
<comment type="caution">
    <text evidence="2">The sequence shown here is derived from an EMBL/GenBank/DDBJ whole genome shotgun (WGS) entry which is preliminary data.</text>
</comment>
<organism evidence="2 3">
    <name type="scientific">Sphingomonas aquatilis</name>
    <dbReference type="NCBI Taxonomy" id="93063"/>
    <lineage>
        <taxon>Bacteria</taxon>
        <taxon>Pseudomonadati</taxon>
        <taxon>Pseudomonadota</taxon>
        <taxon>Alphaproteobacteria</taxon>
        <taxon>Sphingomonadales</taxon>
        <taxon>Sphingomonadaceae</taxon>
        <taxon>Sphingomonas</taxon>
    </lineage>
</organism>
<keyword evidence="2" id="KW-0238">DNA-binding</keyword>
<dbReference type="Proteomes" id="UP000528945">
    <property type="component" value="Unassembled WGS sequence"/>
</dbReference>
<protein>
    <submittedName>
        <fullName evidence="2">DNA-binding MarR family transcriptional regulator</fullName>
    </submittedName>
</protein>
<dbReference type="SUPFAM" id="SSF46785">
    <property type="entry name" value="Winged helix' DNA-binding domain"/>
    <property type="match status" value="1"/>
</dbReference>
<feature type="region of interest" description="Disordered" evidence="1">
    <location>
        <begin position="1"/>
        <end position="23"/>
    </location>
</feature>